<keyword evidence="3" id="KW-1185">Reference proteome</keyword>
<feature type="region of interest" description="Disordered" evidence="1">
    <location>
        <begin position="1"/>
        <end position="31"/>
    </location>
</feature>
<organism evidence="2 3">
    <name type="scientific">Callosobruchus maculatus</name>
    <name type="common">Southern cowpea weevil</name>
    <name type="synonym">Pulse bruchid</name>
    <dbReference type="NCBI Taxonomy" id="64391"/>
    <lineage>
        <taxon>Eukaryota</taxon>
        <taxon>Metazoa</taxon>
        <taxon>Ecdysozoa</taxon>
        <taxon>Arthropoda</taxon>
        <taxon>Hexapoda</taxon>
        <taxon>Insecta</taxon>
        <taxon>Pterygota</taxon>
        <taxon>Neoptera</taxon>
        <taxon>Endopterygota</taxon>
        <taxon>Coleoptera</taxon>
        <taxon>Polyphaga</taxon>
        <taxon>Cucujiformia</taxon>
        <taxon>Chrysomeloidea</taxon>
        <taxon>Chrysomelidae</taxon>
        <taxon>Bruchinae</taxon>
        <taxon>Bruchini</taxon>
        <taxon>Callosobruchus</taxon>
    </lineage>
</organism>
<accession>A0A653DTX8</accession>
<feature type="region of interest" description="Disordered" evidence="1">
    <location>
        <begin position="254"/>
        <end position="302"/>
    </location>
</feature>
<dbReference type="AlphaFoldDB" id="A0A653DTX8"/>
<sequence>MSRRRGVRSTKLPPLRASSSKHHETEMGNVEDIRMNLKLQLSSLRNRKRQHVQITTKINDSFFSEATSNQSEKKGITKELTCPETVPQLQDELYTQTNELGLVILDVQGGVEMVDEVNTVVEKQTEDIAKDTKEDGEDLVRQQTEEIAKDSREDGEKSEVEALARQQTEEIAKDSKKDGEKSEVEDLARQKTEETAKDSKEGEVEDLVRQIIGKKGEPKIRIRTDLTIRPPQIDDFEIFQKRFGDIIDGAICKSLADPGPSTSAAKPHDKDMSIPESDLLYGENSQISSGSNEKSLPAGEEKSPFVSNTLDEFLTGNAQLNVSYNIPKCGAEEGLREVHFESEPAELVLKKVADPKQDDVGAAMKKVGKKVNISG</sequence>
<dbReference type="OrthoDB" id="6119313at2759"/>
<reference evidence="2 3" key="1">
    <citation type="submission" date="2019-01" db="EMBL/GenBank/DDBJ databases">
        <authorList>
            <person name="Sayadi A."/>
        </authorList>
    </citation>
    <scope>NUCLEOTIDE SEQUENCE [LARGE SCALE GENOMIC DNA]</scope>
</reference>
<evidence type="ECO:0000256" key="1">
    <source>
        <dbReference type="SAM" id="MobiDB-lite"/>
    </source>
</evidence>
<evidence type="ECO:0000313" key="2">
    <source>
        <dbReference type="EMBL" id="VEN63502.1"/>
    </source>
</evidence>
<proteinExistence type="predicted"/>
<feature type="region of interest" description="Disordered" evidence="1">
    <location>
        <begin position="166"/>
        <end position="204"/>
    </location>
</feature>
<name>A0A653DTX8_CALMS</name>
<evidence type="ECO:0000313" key="3">
    <source>
        <dbReference type="Proteomes" id="UP000410492"/>
    </source>
</evidence>
<dbReference type="Proteomes" id="UP000410492">
    <property type="component" value="Unassembled WGS sequence"/>
</dbReference>
<dbReference type="EMBL" id="CAACVG010014677">
    <property type="protein sequence ID" value="VEN63502.1"/>
    <property type="molecule type" value="Genomic_DNA"/>
</dbReference>
<feature type="compositionally biased region" description="Basic and acidic residues" evidence="1">
    <location>
        <begin position="21"/>
        <end position="31"/>
    </location>
</feature>
<feature type="compositionally biased region" description="Polar residues" evidence="1">
    <location>
        <begin position="283"/>
        <end position="294"/>
    </location>
</feature>
<protein>
    <submittedName>
        <fullName evidence="2">Uncharacterized protein</fullName>
    </submittedName>
</protein>
<gene>
    <name evidence="2" type="ORF">CALMAC_LOCUS20310</name>
</gene>
<feature type="non-terminal residue" evidence="2">
    <location>
        <position position="375"/>
    </location>
</feature>